<keyword evidence="4" id="KW-1185">Reference proteome</keyword>
<dbReference type="Proteomes" id="UP001583172">
    <property type="component" value="Unassembled WGS sequence"/>
</dbReference>
<dbReference type="SUPFAM" id="SSF52113">
    <property type="entry name" value="BRCT domain"/>
    <property type="match status" value="1"/>
</dbReference>
<proteinExistence type="predicted"/>
<dbReference type="EMBL" id="JAZGSY010000031">
    <property type="protein sequence ID" value="KAL1842849.1"/>
    <property type="molecule type" value="Genomic_DNA"/>
</dbReference>
<protein>
    <recommendedName>
        <fullName evidence="2">BRCT domain-containing protein</fullName>
    </recommendedName>
</protein>
<evidence type="ECO:0000259" key="2">
    <source>
        <dbReference type="PROSITE" id="PS50172"/>
    </source>
</evidence>
<dbReference type="Gene3D" id="3.40.50.10190">
    <property type="entry name" value="BRCT domain"/>
    <property type="match status" value="1"/>
</dbReference>
<evidence type="ECO:0000313" key="3">
    <source>
        <dbReference type="EMBL" id="KAL1842849.1"/>
    </source>
</evidence>
<feature type="region of interest" description="Disordered" evidence="1">
    <location>
        <begin position="63"/>
        <end position="97"/>
    </location>
</feature>
<evidence type="ECO:0000313" key="4">
    <source>
        <dbReference type="Proteomes" id="UP001583172"/>
    </source>
</evidence>
<feature type="compositionally biased region" description="Gly residues" evidence="1">
    <location>
        <begin position="76"/>
        <end position="97"/>
    </location>
</feature>
<feature type="region of interest" description="Disordered" evidence="1">
    <location>
        <begin position="370"/>
        <end position="428"/>
    </location>
</feature>
<gene>
    <name evidence="3" type="ORF">VTJ49DRAFT_4016</name>
</gene>
<sequence>MAPLRTTKSKAKPIFRNLVIAGLGDLNNRPDGSGQWTDANIARWVALRDGVFVRPGVGVVSFDEDGAEDGKDGGKGGKNSGGGGGGGGGNKGGNGGIGEDVTHVVCSKEEFRRMGRLVQEVLKRKSIEIVTLDWLEDSMIGHKRLPTDRYSHRRALERERQKERMRQRYEKGIEKGVKEINPNLYHLYRDDTFFQYEVTITREDEELGIPGERYVLSLWESNNSSPHMYWFVAKFYKKKGDSQPKIHRPSIAPGMLSREFALFEPFFQLKTGIPWMQRLIKVGTMPKNYFQYQPPTGGKPVGYVPPEFVPAESPEPAIQPAISTTAEAEPDTTENRTIIPVTPGLLHVSPTTITEDGTKGPVHAHEVIVPKPPMITPAASPRNDDDNDATVPADTPQEQQHLDHEEAGLSSDEQYNKPMDPVLPLTPD</sequence>
<organism evidence="3 4">
    <name type="scientific">Humicola insolens</name>
    <name type="common">Soft-rot fungus</name>
    <dbReference type="NCBI Taxonomy" id="85995"/>
    <lineage>
        <taxon>Eukaryota</taxon>
        <taxon>Fungi</taxon>
        <taxon>Dikarya</taxon>
        <taxon>Ascomycota</taxon>
        <taxon>Pezizomycotina</taxon>
        <taxon>Sordariomycetes</taxon>
        <taxon>Sordariomycetidae</taxon>
        <taxon>Sordariales</taxon>
        <taxon>Chaetomiaceae</taxon>
        <taxon>Mycothermus</taxon>
    </lineage>
</organism>
<accession>A0ABR3VLT0</accession>
<evidence type="ECO:0000256" key="1">
    <source>
        <dbReference type="SAM" id="MobiDB-lite"/>
    </source>
</evidence>
<comment type="caution">
    <text evidence="3">The sequence shown here is derived from an EMBL/GenBank/DDBJ whole genome shotgun (WGS) entry which is preliminary data.</text>
</comment>
<reference evidence="3 4" key="1">
    <citation type="journal article" date="2024" name="Commun. Biol.">
        <title>Comparative genomic analysis of thermophilic fungi reveals convergent evolutionary adaptations and gene losses.</title>
        <authorList>
            <person name="Steindorff A.S."/>
            <person name="Aguilar-Pontes M.V."/>
            <person name="Robinson A.J."/>
            <person name="Andreopoulos B."/>
            <person name="LaButti K."/>
            <person name="Kuo A."/>
            <person name="Mondo S."/>
            <person name="Riley R."/>
            <person name="Otillar R."/>
            <person name="Haridas S."/>
            <person name="Lipzen A."/>
            <person name="Grimwood J."/>
            <person name="Schmutz J."/>
            <person name="Clum A."/>
            <person name="Reid I.D."/>
            <person name="Moisan M.C."/>
            <person name="Butler G."/>
            <person name="Nguyen T.T.M."/>
            <person name="Dewar K."/>
            <person name="Conant G."/>
            <person name="Drula E."/>
            <person name="Henrissat B."/>
            <person name="Hansel C."/>
            <person name="Singer S."/>
            <person name="Hutchinson M.I."/>
            <person name="de Vries R.P."/>
            <person name="Natvig D.O."/>
            <person name="Powell A.J."/>
            <person name="Tsang A."/>
            <person name="Grigoriev I.V."/>
        </authorList>
    </citation>
    <scope>NUCLEOTIDE SEQUENCE [LARGE SCALE GENOMIC DNA]</scope>
    <source>
        <strain evidence="3 4">CBS 620.91</strain>
    </source>
</reference>
<feature type="domain" description="BRCT" evidence="2">
    <location>
        <begin position="88"/>
        <end position="152"/>
    </location>
</feature>
<dbReference type="InterPro" id="IPR036420">
    <property type="entry name" value="BRCT_dom_sf"/>
</dbReference>
<dbReference type="PROSITE" id="PS50172">
    <property type="entry name" value="BRCT"/>
    <property type="match status" value="1"/>
</dbReference>
<dbReference type="InterPro" id="IPR001357">
    <property type="entry name" value="BRCT_dom"/>
</dbReference>
<name>A0ABR3VLT0_HUMIN</name>